<evidence type="ECO:0000256" key="1">
    <source>
        <dbReference type="ARBA" id="ARBA00008635"/>
    </source>
</evidence>
<dbReference type="Proteomes" id="UP000326202">
    <property type="component" value="Chromosome"/>
</dbReference>
<proteinExistence type="inferred from homology"/>
<protein>
    <submittedName>
        <fullName evidence="4">Damage-inducible protein DinB</fullName>
    </submittedName>
</protein>
<dbReference type="InterPro" id="IPR034660">
    <property type="entry name" value="DinB/YfiT-like"/>
</dbReference>
<dbReference type="EMBL" id="CP042906">
    <property type="protein sequence ID" value="QEX19751.1"/>
    <property type="molecule type" value="Genomic_DNA"/>
</dbReference>
<dbReference type="PANTHER" id="PTHR37302:SF1">
    <property type="entry name" value="PROTEIN DINB"/>
    <property type="match status" value="1"/>
</dbReference>
<keyword evidence="2 3" id="KW-0479">Metal-binding</keyword>
<dbReference type="GO" id="GO:0046872">
    <property type="term" value="F:metal ion binding"/>
    <property type="evidence" value="ECO:0007669"/>
    <property type="project" value="UniProtKB-KW"/>
</dbReference>
<name>A0A5J6MRD0_9PROT</name>
<dbReference type="Pfam" id="PF05163">
    <property type="entry name" value="DinB"/>
    <property type="match status" value="1"/>
</dbReference>
<dbReference type="OrthoDB" id="9807509at2"/>
<keyword evidence="5" id="KW-1185">Reference proteome</keyword>
<dbReference type="KEGG" id="htq:FRZ44_50660"/>
<evidence type="ECO:0000256" key="2">
    <source>
        <dbReference type="ARBA" id="ARBA00022723"/>
    </source>
</evidence>
<dbReference type="RefSeq" id="WP_151179788.1">
    <property type="nucleotide sequence ID" value="NZ_CP042906.1"/>
</dbReference>
<feature type="binding site" evidence="3">
    <location>
        <position position="138"/>
    </location>
    <ligand>
        <name>a divalent metal cation</name>
        <dbReference type="ChEBI" id="CHEBI:60240"/>
    </ligand>
</feature>
<reference evidence="4 5" key="1">
    <citation type="submission" date="2019-08" db="EMBL/GenBank/DDBJ databases">
        <title>Hyperibacter terrae gen. nov., sp. nov. and Hyperibacter viscosus sp. nov., two new members in the family Rhodospirillaceae isolated from the rhizosphere of Hypericum perforatum.</title>
        <authorList>
            <person name="Noviana Z."/>
        </authorList>
    </citation>
    <scope>NUCLEOTIDE SEQUENCE [LARGE SCALE GENOMIC DNA]</scope>
    <source>
        <strain evidence="4 5">R5913</strain>
    </source>
</reference>
<dbReference type="PANTHER" id="PTHR37302">
    <property type="entry name" value="SLR1116 PROTEIN"/>
    <property type="match status" value="1"/>
</dbReference>
<evidence type="ECO:0000256" key="3">
    <source>
        <dbReference type="PIRSR" id="PIRSR607837-1"/>
    </source>
</evidence>
<dbReference type="AlphaFoldDB" id="A0A5J6MRD0"/>
<dbReference type="Gene3D" id="1.20.120.450">
    <property type="entry name" value="dinb family like domain"/>
    <property type="match status" value="1"/>
</dbReference>
<evidence type="ECO:0000313" key="4">
    <source>
        <dbReference type="EMBL" id="QEX19751.1"/>
    </source>
</evidence>
<gene>
    <name evidence="4" type="ORF">FRZ44_50660</name>
</gene>
<dbReference type="SUPFAM" id="SSF109854">
    <property type="entry name" value="DinB/YfiT-like putative metalloenzymes"/>
    <property type="match status" value="1"/>
</dbReference>
<feature type="binding site" evidence="3">
    <location>
        <position position="134"/>
    </location>
    <ligand>
        <name>a divalent metal cation</name>
        <dbReference type="ChEBI" id="CHEBI:60240"/>
    </ligand>
</feature>
<organism evidence="4 5">
    <name type="scientific">Hypericibacter terrae</name>
    <dbReference type="NCBI Taxonomy" id="2602015"/>
    <lineage>
        <taxon>Bacteria</taxon>
        <taxon>Pseudomonadati</taxon>
        <taxon>Pseudomonadota</taxon>
        <taxon>Alphaproteobacteria</taxon>
        <taxon>Rhodospirillales</taxon>
        <taxon>Dongiaceae</taxon>
        <taxon>Hypericibacter</taxon>
    </lineage>
</organism>
<dbReference type="InterPro" id="IPR007837">
    <property type="entry name" value="DinB"/>
</dbReference>
<accession>A0A5J6MRD0</accession>
<sequence length="168" mass="19414">MADLPYFRRLARYNGWANRRLYLACADLSPAEWAAPRAGFFPSLQKTLNHILVGDRVWLSRFEQVELPHRRLDEVPYPEFSALKAAREAEDERIVTYTSGLDSERLEGDLAYRNMAGEFQVTPLRWSLAHFFNHQTHHRGQAHAMLSSTDVKPPSLDMIVFLREELAS</sequence>
<feature type="binding site" evidence="3">
    <location>
        <position position="50"/>
    </location>
    <ligand>
        <name>a divalent metal cation</name>
        <dbReference type="ChEBI" id="CHEBI:60240"/>
    </ligand>
</feature>
<evidence type="ECO:0000313" key="5">
    <source>
        <dbReference type="Proteomes" id="UP000326202"/>
    </source>
</evidence>
<comment type="similarity">
    <text evidence="1">Belongs to the DinB family.</text>
</comment>